<proteinExistence type="predicted"/>
<gene>
    <name evidence="1" type="ORF">ILEXP_LOCUS14466</name>
</gene>
<keyword evidence="2" id="KW-1185">Reference proteome</keyword>
<accession>A0ABC8RNU8</accession>
<dbReference type="EMBL" id="CAUOFW020001597">
    <property type="protein sequence ID" value="CAK9146614.1"/>
    <property type="molecule type" value="Genomic_DNA"/>
</dbReference>
<evidence type="ECO:0000313" key="2">
    <source>
        <dbReference type="Proteomes" id="UP001642360"/>
    </source>
</evidence>
<name>A0ABC8RNU8_9AQUA</name>
<organism evidence="1 2">
    <name type="scientific">Ilex paraguariensis</name>
    <name type="common">yerba mate</name>
    <dbReference type="NCBI Taxonomy" id="185542"/>
    <lineage>
        <taxon>Eukaryota</taxon>
        <taxon>Viridiplantae</taxon>
        <taxon>Streptophyta</taxon>
        <taxon>Embryophyta</taxon>
        <taxon>Tracheophyta</taxon>
        <taxon>Spermatophyta</taxon>
        <taxon>Magnoliopsida</taxon>
        <taxon>eudicotyledons</taxon>
        <taxon>Gunneridae</taxon>
        <taxon>Pentapetalae</taxon>
        <taxon>asterids</taxon>
        <taxon>campanulids</taxon>
        <taxon>Aquifoliales</taxon>
        <taxon>Aquifoliaceae</taxon>
        <taxon>Ilex</taxon>
    </lineage>
</organism>
<sequence length="69" mass="7438">KPLTELVDLLGELGAIGLARIVVGRAKGFVGRASKASKIELTTPPIGFLTISWSERVLVLLEVNSYLPY</sequence>
<protein>
    <submittedName>
        <fullName evidence="1">Uncharacterized protein</fullName>
    </submittedName>
</protein>
<dbReference type="Proteomes" id="UP001642360">
    <property type="component" value="Unassembled WGS sequence"/>
</dbReference>
<feature type="non-terminal residue" evidence="1">
    <location>
        <position position="1"/>
    </location>
</feature>
<evidence type="ECO:0000313" key="1">
    <source>
        <dbReference type="EMBL" id="CAK9146614.1"/>
    </source>
</evidence>
<reference evidence="1 2" key="1">
    <citation type="submission" date="2024-02" db="EMBL/GenBank/DDBJ databases">
        <authorList>
            <person name="Vignale AGUSTIN F."/>
            <person name="Sosa J E."/>
            <person name="Modenutti C."/>
        </authorList>
    </citation>
    <scope>NUCLEOTIDE SEQUENCE [LARGE SCALE GENOMIC DNA]</scope>
</reference>
<comment type="caution">
    <text evidence="1">The sequence shown here is derived from an EMBL/GenBank/DDBJ whole genome shotgun (WGS) entry which is preliminary data.</text>
</comment>
<dbReference type="AlphaFoldDB" id="A0ABC8RNU8"/>